<proteinExistence type="predicted"/>
<dbReference type="SUPFAM" id="SSF47616">
    <property type="entry name" value="GST C-terminal domain-like"/>
    <property type="match status" value="1"/>
</dbReference>
<evidence type="ECO:0000259" key="1">
    <source>
        <dbReference type="PROSITE" id="PS50405"/>
    </source>
</evidence>
<dbReference type="Proteomes" id="UP001383192">
    <property type="component" value="Unassembled WGS sequence"/>
</dbReference>
<organism evidence="2 3">
    <name type="scientific">Paramarasmius palmivorus</name>
    <dbReference type="NCBI Taxonomy" id="297713"/>
    <lineage>
        <taxon>Eukaryota</taxon>
        <taxon>Fungi</taxon>
        <taxon>Dikarya</taxon>
        <taxon>Basidiomycota</taxon>
        <taxon>Agaricomycotina</taxon>
        <taxon>Agaricomycetes</taxon>
        <taxon>Agaricomycetidae</taxon>
        <taxon>Agaricales</taxon>
        <taxon>Marasmiineae</taxon>
        <taxon>Marasmiaceae</taxon>
        <taxon>Paramarasmius</taxon>
    </lineage>
</organism>
<evidence type="ECO:0000313" key="3">
    <source>
        <dbReference type="Proteomes" id="UP001383192"/>
    </source>
</evidence>
<comment type="caution">
    <text evidence="2">The sequence shown here is derived from an EMBL/GenBank/DDBJ whole genome shotgun (WGS) entry which is preliminary data.</text>
</comment>
<dbReference type="AlphaFoldDB" id="A0AAW0DEK9"/>
<keyword evidence="3" id="KW-1185">Reference proteome</keyword>
<feature type="domain" description="GST C-terminal" evidence="1">
    <location>
        <begin position="1"/>
        <end position="92"/>
    </location>
</feature>
<dbReference type="Gene3D" id="3.40.30.110">
    <property type="match status" value="1"/>
</dbReference>
<gene>
    <name evidence="2" type="ORF">VNI00_005584</name>
</gene>
<evidence type="ECO:0000313" key="2">
    <source>
        <dbReference type="EMBL" id="KAK7049553.1"/>
    </source>
</evidence>
<reference evidence="2 3" key="1">
    <citation type="submission" date="2024-01" db="EMBL/GenBank/DDBJ databases">
        <title>A draft genome for a cacao thread blight-causing isolate of Paramarasmius palmivorus.</title>
        <authorList>
            <person name="Baruah I.K."/>
            <person name="Bukari Y."/>
            <person name="Amoako-Attah I."/>
            <person name="Meinhardt L.W."/>
            <person name="Bailey B.A."/>
            <person name="Cohen S.P."/>
        </authorList>
    </citation>
    <scope>NUCLEOTIDE SEQUENCE [LARGE SCALE GENOMIC DNA]</scope>
    <source>
        <strain evidence="2 3">GH-12</strain>
    </source>
</reference>
<protein>
    <recommendedName>
        <fullName evidence="1">GST C-terminal domain-containing protein</fullName>
    </recommendedName>
</protein>
<dbReference type="PROSITE" id="PS50405">
    <property type="entry name" value="GST_CTER"/>
    <property type="match status" value="1"/>
</dbReference>
<dbReference type="InterPro" id="IPR010987">
    <property type="entry name" value="Glutathione-S-Trfase_C-like"/>
</dbReference>
<sequence length="135" mass="15321">MSDLSAHLALIEEQLVDGREWLFDTESPSLADVAVHFVYNWIRPMKNVKPLFDESRFPNALKWLDRLSTRLAKEKKKQEPKRINGEEAAKVIASAPFEPYNIVGFDKTEANRLNLQLGQTVSVTPDDTGRSKASH</sequence>
<name>A0AAW0DEK9_9AGAR</name>
<dbReference type="InterPro" id="IPR058268">
    <property type="entry name" value="DUF7962"/>
</dbReference>
<accession>A0AAW0DEK9</accession>
<dbReference type="EMBL" id="JAYKXP010000016">
    <property type="protein sequence ID" value="KAK7049553.1"/>
    <property type="molecule type" value="Genomic_DNA"/>
</dbReference>
<dbReference type="InterPro" id="IPR036282">
    <property type="entry name" value="Glutathione-S-Trfase_C_sf"/>
</dbReference>
<dbReference type="Gene3D" id="1.20.1050.10">
    <property type="match status" value="1"/>
</dbReference>
<dbReference type="Pfam" id="PF25907">
    <property type="entry name" value="DUF7962"/>
    <property type="match status" value="1"/>
</dbReference>